<evidence type="ECO:0000259" key="1">
    <source>
        <dbReference type="Pfam" id="PF02171"/>
    </source>
</evidence>
<gene>
    <name evidence="2" type="ORF">ANCCEY_14308</name>
</gene>
<protein>
    <recommendedName>
        <fullName evidence="1">Piwi domain-containing protein</fullName>
    </recommendedName>
</protein>
<accession>A0A0D6LA45</accession>
<dbReference type="InterPro" id="IPR036397">
    <property type="entry name" value="RNaseH_sf"/>
</dbReference>
<name>A0A0D6LA45_9BILA</name>
<dbReference type="EMBL" id="KE126021">
    <property type="protein sequence ID" value="EPB66601.1"/>
    <property type="molecule type" value="Genomic_DNA"/>
</dbReference>
<dbReference type="Gene3D" id="3.30.420.10">
    <property type="entry name" value="Ribonuclease H-like superfamily/Ribonuclease H"/>
    <property type="match status" value="1"/>
</dbReference>
<dbReference type="Proteomes" id="UP000054495">
    <property type="component" value="Unassembled WGS sequence"/>
</dbReference>
<organism evidence="2 3">
    <name type="scientific">Ancylostoma ceylanicum</name>
    <dbReference type="NCBI Taxonomy" id="53326"/>
    <lineage>
        <taxon>Eukaryota</taxon>
        <taxon>Metazoa</taxon>
        <taxon>Ecdysozoa</taxon>
        <taxon>Nematoda</taxon>
        <taxon>Chromadorea</taxon>
        <taxon>Rhabditida</taxon>
        <taxon>Rhabditina</taxon>
        <taxon>Rhabditomorpha</taxon>
        <taxon>Strongyloidea</taxon>
        <taxon>Ancylostomatidae</taxon>
        <taxon>Ancylostomatinae</taxon>
        <taxon>Ancylostoma</taxon>
    </lineage>
</organism>
<dbReference type="SUPFAM" id="SSF53098">
    <property type="entry name" value="Ribonuclease H-like"/>
    <property type="match status" value="1"/>
</dbReference>
<feature type="domain" description="Piwi" evidence="1">
    <location>
        <begin position="2"/>
        <end position="69"/>
    </location>
</feature>
<proteinExistence type="predicted"/>
<dbReference type="Pfam" id="PF02171">
    <property type="entry name" value="Piwi"/>
    <property type="match status" value="1"/>
</dbReference>
<evidence type="ECO:0000313" key="2">
    <source>
        <dbReference type="EMBL" id="EPB66601.1"/>
    </source>
</evidence>
<evidence type="ECO:0000313" key="3">
    <source>
        <dbReference type="Proteomes" id="UP000054495"/>
    </source>
</evidence>
<dbReference type="InterPro" id="IPR012337">
    <property type="entry name" value="RNaseH-like_sf"/>
</dbReference>
<dbReference type="InterPro" id="IPR003165">
    <property type="entry name" value="Piwi"/>
</dbReference>
<dbReference type="GO" id="GO:0003676">
    <property type="term" value="F:nucleic acid binding"/>
    <property type="evidence" value="ECO:0007669"/>
    <property type="project" value="InterPro"/>
</dbReference>
<sequence>MQSHRPVQGTAKPTSYQLIVDENDMGSDEVQSLMLALCFHHQIVDAPVSIPEPVYQADEWAKRGKDIWKAYTDRHNLLLMPEKGQYADYPIDFEAMTNRLAYWRTTLQTSRDLELIEIQKIRDYCLDMTLMEVHNNIRKKKFKK</sequence>
<reference evidence="2 3" key="1">
    <citation type="submission" date="2013-05" db="EMBL/GenBank/DDBJ databases">
        <title>Draft genome of the parasitic nematode Anyclostoma ceylanicum.</title>
        <authorList>
            <person name="Mitreva M."/>
        </authorList>
    </citation>
    <scope>NUCLEOTIDE SEQUENCE [LARGE SCALE GENOMIC DNA]</scope>
</reference>
<dbReference type="PANTHER" id="PTHR22891">
    <property type="entry name" value="EUKARYOTIC TRANSLATION INITIATION FACTOR 2C"/>
    <property type="match status" value="1"/>
</dbReference>
<dbReference type="AlphaFoldDB" id="A0A0D6LA45"/>
<keyword evidence="3" id="KW-1185">Reference proteome</keyword>